<evidence type="ECO:0000256" key="4">
    <source>
        <dbReference type="ARBA" id="ARBA00022692"/>
    </source>
</evidence>
<dbReference type="GO" id="GO:0005886">
    <property type="term" value="C:plasma membrane"/>
    <property type="evidence" value="ECO:0007669"/>
    <property type="project" value="UniProtKB-SubCell"/>
</dbReference>
<keyword evidence="3" id="KW-1003">Cell membrane</keyword>
<comment type="subcellular location">
    <subcellularLocation>
        <location evidence="1">Cell membrane</location>
        <topology evidence="1">Multi-pass membrane protein</topology>
    </subcellularLocation>
</comment>
<dbReference type="PANTHER" id="PTHR23513">
    <property type="entry name" value="INTEGRAL MEMBRANE EFFLUX PROTEIN-RELATED"/>
    <property type="match status" value="1"/>
</dbReference>
<dbReference type="SUPFAM" id="SSF103473">
    <property type="entry name" value="MFS general substrate transporter"/>
    <property type="match status" value="1"/>
</dbReference>
<keyword evidence="4 7" id="KW-0812">Transmembrane</keyword>
<proteinExistence type="predicted"/>
<feature type="transmembrane region" description="Helical" evidence="7">
    <location>
        <begin position="145"/>
        <end position="166"/>
    </location>
</feature>
<comment type="caution">
    <text evidence="9">The sequence shown here is derived from an EMBL/GenBank/DDBJ whole genome shotgun (WGS) entry which is preliminary data.</text>
</comment>
<evidence type="ECO:0000313" key="10">
    <source>
        <dbReference type="Proteomes" id="UP000661691"/>
    </source>
</evidence>
<feature type="transmembrane region" description="Helical" evidence="7">
    <location>
        <begin position="76"/>
        <end position="94"/>
    </location>
</feature>
<keyword evidence="5 7" id="KW-1133">Transmembrane helix</keyword>
<name>A0A926NCL0_9BACL</name>
<evidence type="ECO:0000256" key="6">
    <source>
        <dbReference type="ARBA" id="ARBA00023136"/>
    </source>
</evidence>
<dbReference type="GO" id="GO:0022857">
    <property type="term" value="F:transmembrane transporter activity"/>
    <property type="evidence" value="ECO:0007669"/>
    <property type="project" value="InterPro"/>
</dbReference>
<dbReference type="InterPro" id="IPR011701">
    <property type="entry name" value="MFS"/>
</dbReference>
<feature type="transmembrane region" description="Helical" evidence="7">
    <location>
        <begin position="317"/>
        <end position="340"/>
    </location>
</feature>
<evidence type="ECO:0000256" key="5">
    <source>
        <dbReference type="ARBA" id="ARBA00022989"/>
    </source>
</evidence>
<evidence type="ECO:0000256" key="2">
    <source>
        <dbReference type="ARBA" id="ARBA00022448"/>
    </source>
</evidence>
<feature type="transmembrane region" description="Helical" evidence="7">
    <location>
        <begin position="229"/>
        <end position="247"/>
    </location>
</feature>
<feature type="domain" description="Major facilitator superfamily (MFS) profile" evidence="8">
    <location>
        <begin position="193"/>
        <end position="380"/>
    </location>
</feature>
<feature type="transmembrane region" description="Helical" evidence="7">
    <location>
        <begin position="49"/>
        <end position="70"/>
    </location>
</feature>
<reference evidence="9" key="1">
    <citation type="submission" date="2020-09" db="EMBL/GenBank/DDBJ databases">
        <title>A novel bacterium of genus Hazenella, isolated from South China Sea.</title>
        <authorList>
            <person name="Huang H."/>
            <person name="Mo K."/>
            <person name="Hu Y."/>
        </authorList>
    </citation>
    <scope>NUCLEOTIDE SEQUENCE</scope>
    <source>
        <strain evidence="9">IB182357</strain>
    </source>
</reference>
<organism evidence="9 10">
    <name type="scientific">Polycladospora coralii</name>
    <dbReference type="NCBI Taxonomy" id="2771432"/>
    <lineage>
        <taxon>Bacteria</taxon>
        <taxon>Bacillati</taxon>
        <taxon>Bacillota</taxon>
        <taxon>Bacilli</taxon>
        <taxon>Bacillales</taxon>
        <taxon>Thermoactinomycetaceae</taxon>
        <taxon>Polycladospora</taxon>
    </lineage>
</organism>
<dbReference type="PANTHER" id="PTHR23513:SF6">
    <property type="entry name" value="MAJOR FACILITATOR SUPERFAMILY ASSOCIATED DOMAIN-CONTAINING PROTEIN"/>
    <property type="match status" value="1"/>
</dbReference>
<dbReference type="PROSITE" id="PS50850">
    <property type="entry name" value="MFS"/>
    <property type="match status" value="1"/>
</dbReference>
<feature type="transmembrane region" description="Helical" evidence="7">
    <location>
        <begin position="287"/>
        <end position="305"/>
    </location>
</feature>
<dbReference type="Proteomes" id="UP000661691">
    <property type="component" value="Unassembled WGS sequence"/>
</dbReference>
<dbReference type="AlphaFoldDB" id="A0A926NCL0"/>
<evidence type="ECO:0000259" key="8">
    <source>
        <dbReference type="PROSITE" id="PS50850"/>
    </source>
</evidence>
<keyword evidence="10" id="KW-1185">Reference proteome</keyword>
<dbReference type="InterPro" id="IPR020846">
    <property type="entry name" value="MFS_dom"/>
</dbReference>
<accession>A0A926NCL0</accession>
<gene>
    <name evidence="9" type="ORF">IC620_13405</name>
</gene>
<evidence type="ECO:0000256" key="3">
    <source>
        <dbReference type="ARBA" id="ARBA00022475"/>
    </source>
</evidence>
<dbReference type="Gene3D" id="1.20.1250.20">
    <property type="entry name" value="MFS general substrate transporter like domains"/>
    <property type="match status" value="1"/>
</dbReference>
<feature type="transmembrane region" description="Helical" evidence="7">
    <location>
        <begin position="115"/>
        <end position="139"/>
    </location>
</feature>
<dbReference type="EMBL" id="JACXAH010000023">
    <property type="protein sequence ID" value="MBD1373345.1"/>
    <property type="molecule type" value="Genomic_DNA"/>
</dbReference>
<feature type="transmembrane region" description="Helical" evidence="7">
    <location>
        <begin position="346"/>
        <end position="365"/>
    </location>
</feature>
<feature type="transmembrane region" description="Helical" evidence="7">
    <location>
        <begin position="259"/>
        <end position="281"/>
    </location>
</feature>
<keyword evidence="6 7" id="KW-0472">Membrane</keyword>
<dbReference type="CDD" id="cd06173">
    <property type="entry name" value="MFS_MefA_like"/>
    <property type="match status" value="1"/>
</dbReference>
<feature type="transmembrane region" description="Helical" evidence="7">
    <location>
        <begin position="20"/>
        <end position="42"/>
    </location>
</feature>
<dbReference type="Pfam" id="PF07690">
    <property type="entry name" value="MFS_1"/>
    <property type="match status" value="1"/>
</dbReference>
<feature type="transmembrane region" description="Helical" evidence="7">
    <location>
        <begin position="194"/>
        <end position="217"/>
    </location>
</feature>
<evidence type="ECO:0000313" key="9">
    <source>
        <dbReference type="EMBL" id="MBD1373345.1"/>
    </source>
</evidence>
<evidence type="ECO:0000256" key="7">
    <source>
        <dbReference type="SAM" id="Phobius"/>
    </source>
</evidence>
<keyword evidence="2" id="KW-0813">Transport</keyword>
<evidence type="ECO:0000256" key="1">
    <source>
        <dbReference type="ARBA" id="ARBA00004651"/>
    </source>
</evidence>
<dbReference type="InterPro" id="IPR022324">
    <property type="entry name" value="Bacilysin_exporter_BacE_put"/>
</dbReference>
<dbReference type="InterPro" id="IPR036259">
    <property type="entry name" value="MFS_trans_sf"/>
</dbReference>
<sequence>MIYVVALTYLVLETTGSPKYMALTMIFATIPYLLSPLAGALIDRLNMKPYIIVGDMIRGLCMFCICFLLFMDMLTIYFIYGTAFITGLIGVIYRPTFGSLLPQMVPHADIPRANALNALSGQVSQLMGFVFGGVLVAYWGTLNTIFINGITFFIMAILLGFIKFPCKDQNLNFNRSIWKDIGVGFQYLFSNRKLVIIPFVFFIMGASLAPLEILMPLKLQEFDYGAEAFGLFFMCLLIGEILVSAILSKYGDQVNLDKYATIGLVIMSIAMFVIPISTHIAVACASAFVYGIGAAVVGVHAVSNVQMIVKDHYRGRIFSLFGIIETACMPIALVVVSILIDLIYPMAILFITSGLLLLTSLLWFVTFRNKTNNSDYHLAQ</sequence>
<protein>
    <submittedName>
        <fullName evidence="9">MFS transporter</fullName>
    </submittedName>
</protein>
<dbReference type="RefSeq" id="WP_191142464.1">
    <property type="nucleotide sequence ID" value="NZ_JACXAH010000023.1"/>
</dbReference>
<dbReference type="PRINTS" id="PR01988">
    <property type="entry name" value="EXPORTERBACE"/>
</dbReference>